<dbReference type="Proteomes" id="UP001378592">
    <property type="component" value="Unassembled WGS sequence"/>
</dbReference>
<proteinExistence type="predicted"/>
<gene>
    <name evidence="3" type="ORF">R5R35_001868</name>
</gene>
<organism evidence="3 4">
    <name type="scientific">Gryllus longicercus</name>
    <dbReference type="NCBI Taxonomy" id="2509291"/>
    <lineage>
        <taxon>Eukaryota</taxon>
        <taxon>Metazoa</taxon>
        <taxon>Ecdysozoa</taxon>
        <taxon>Arthropoda</taxon>
        <taxon>Hexapoda</taxon>
        <taxon>Insecta</taxon>
        <taxon>Pterygota</taxon>
        <taxon>Neoptera</taxon>
        <taxon>Polyneoptera</taxon>
        <taxon>Orthoptera</taxon>
        <taxon>Ensifera</taxon>
        <taxon>Gryllidea</taxon>
        <taxon>Grylloidea</taxon>
        <taxon>Gryllidae</taxon>
        <taxon>Gryllinae</taxon>
        <taxon>Gryllus</taxon>
    </lineage>
</organism>
<dbReference type="PANTHER" id="PTHR46536:SF3">
    <property type="entry name" value="ARF7 EFFECTOR PROTEIN C-TERMINAL DOMAIN-CONTAINING PROTEIN"/>
    <property type="match status" value="1"/>
</dbReference>
<feature type="region of interest" description="Disordered" evidence="1">
    <location>
        <begin position="1"/>
        <end position="27"/>
    </location>
</feature>
<dbReference type="InterPro" id="IPR029264">
    <property type="entry name" value="ARF7EP_C"/>
</dbReference>
<evidence type="ECO:0000313" key="4">
    <source>
        <dbReference type="Proteomes" id="UP001378592"/>
    </source>
</evidence>
<dbReference type="AlphaFoldDB" id="A0AAN9Z5I9"/>
<evidence type="ECO:0000259" key="2">
    <source>
        <dbReference type="Pfam" id="PF14949"/>
    </source>
</evidence>
<dbReference type="Pfam" id="PF14949">
    <property type="entry name" value="ARF7EP_C"/>
    <property type="match status" value="1"/>
</dbReference>
<sequence>MDKANKGQHLKFMENFDPEQSNREKRKLTRKIYTGGRRKANSLYDEKGILISNGKDLCDCLEESCPGCHFPCPKCRSPKCGHECRVNRKWAYDSVEIEGTNEVIHNKYR</sequence>
<protein>
    <recommendedName>
        <fullName evidence="2">ARF7 effector protein C-terminal domain-containing protein</fullName>
    </recommendedName>
</protein>
<comment type="caution">
    <text evidence="3">The sequence shown here is derived from an EMBL/GenBank/DDBJ whole genome shotgun (WGS) entry which is preliminary data.</text>
</comment>
<keyword evidence="4" id="KW-1185">Reference proteome</keyword>
<feature type="domain" description="ARF7 effector protein C-terminal" evidence="2">
    <location>
        <begin position="10"/>
        <end position="97"/>
    </location>
</feature>
<evidence type="ECO:0000313" key="3">
    <source>
        <dbReference type="EMBL" id="KAK7865381.1"/>
    </source>
</evidence>
<dbReference type="EMBL" id="JAZDUA010000178">
    <property type="protein sequence ID" value="KAK7865381.1"/>
    <property type="molecule type" value="Genomic_DNA"/>
</dbReference>
<evidence type="ECO:0000256" key="1">
    <source>
        <dbReference type="SAM" id="MobiDB-lite"/>
    </source>
</evidence>
<dbReference type="PANTHER" id="PTHR46536">
    <property type="entry name" value="ARL14 EFFECTOR PROTEIN"/>
    <property type="match status" value="1"/>
</dbReference>
<reference evidence="3 4" key="1">
    <citation type="submission" date="2024-03" db="EMBL/GenBank/DDBJ databases">
        <title>The genome assembly and annotation of the cricket Gryllus longicercus Weissman &amp; Gray.</title>
        <authorList>
            <person name="Szrajer S."/>
            <person name="Gray D."/>
            <person name="Ylla G."/>
        </authorList>
    </citation>
    <scope>NUCLEOTIDE SEQUENCE [LARGE SCALE GENOMIC DNA]</scope>
    <source>
        <strain evidence="3">DAG 2021-001</strain>
        <tissue evidence="3">Whole body minus gut</tissue>
    </source>
</reference>
<accession>A0AAN9Z5I9</accession>
<name>A0AAN9Z5I9_9ORTH</name>